<evidence type="ECO:0000313" key="1">
    <source>
        <dbReference type="EMBL" id="MCS0639576.1"/>
    </source>
</evidence>
<gene>
    <name evidence="1" type="ORF">NX801_28865</name>
</gene>
<protein>
    <submittedName>
        <fullName evidence="1">Uncharacterized protein</fullName>
    </submittedName>
</protein>
<accession>A0ABT2CQN0</accession>
<proteinExistence type="predicted"/>
<sequence>MSRTGTTASTRRALRREVVSTLGLVADAQDFATMRRYRTFTHDDHRIYLRQAEALLKSLAGRGGHTTVALFDPDDYAEFCAETGLDPDAPGSRGRYTAELAATGACVAYTGQPMDELVPALVHTVMRHTTWQYASRLLGEAGICADCGQDIGRAAFDHASELLTRLLDAAGPGTHHLVCSVPARGESLVATLRTDRGPAGPAHFDSSEGAEFVTVLATGVALDSPGGLVLRTSEPGAPDHVHGWRLERGRLAPLAAAEVFNAYCTDVLTGEPVPPEAGVEHLAGFDLAPGPEWPGHPHH</sequence>
<evidence type="ECO:0000313" key="2">
    <source>
        <dbReference type="Proteomes" id="UP001431313"/>
    </source>
</evidence>
<dbReference type="EMBL" id="JANUGQ010000038">
    <property type="protein sequence ID" value="MCS0639576.1"/>
    <property type="molecule type" value="Genomic_DNA"/>
</dbReference>
<dbReference type="Proteomes" id="UP001431313">
    <property type="component" value="Unassembled WGS sequence"/>
</dbReference>
<organism evidence="1 2">
    <name type="scientific">Streptomyces pyxinae</name>
    <dbReference type="NCBI Taxonomy" id="2970734"/>
    <lineage>
        <taxon>Bacteria</taxon>
        <taxon>Bacillati</taxon>
        <taxon>Actinomycetota</taxon>
        <taxon>Actinomycetes</taxon>
        <taxon>Kitasatosporales</taxon>
        <taxon>Streptomycetaceae</taxon>
        <taxon>Streptomyces</taxon>
    </lineage>
</organism>
<keyword evidence="2" id="KW-1185">Reference proteome</keyword>
<dbReference type="RefSeq" id="WP_258790895.1">
    <property type="nucleotide sequence ID" value="NZ_JANUGQ010000038.1"/>
</dbReference>
<reference evidence="1" key="1">
    <citation type="submission" date="2022-08" db="EMBL/GenBank/DDBJ databases">
        <authorList>
            <person name="Somphong A."/>
            <person name="Phongsopitanun W."/>
        </authorList>
    </citation>
    <scope>NUCLEOTIDE SEQUENCE</scope>
    <source>
        <strain evidence="1">LP05-1</strain>
    </source>
</reference>
<comment type="caution">
    <text evidence="1">The sequence shown here is derived from an EMBL/GenBank/DDBJ whole genome shotgun (WGS) entry which is preliminary data.</text>
</comment>
<name>A0ABT2CQN0_9ACTN</name>